<evidence type="ECO:0000313" key="2">
    <source>
        <dbReference type="Proteomes" id="UP000656367"/>
    </source>
</evidence>
<reference evidence="1" key="1">
    <citation type="journal article" date="2014" name="Int. J. Syst. Evol. Microbiol.">
        <title>Complete genome sequence of Corynebacterium casei LMG S-19264T (=DSM 44701T), isolated from a smear-ripened cheese.</title>
        <authorList>
            <consortium name="US DOE Joint Genome Institute (JGI-PGF)"/>
            <person name="Walter F."/>
            <person name="Albersmeier A."/>
            <person name="Kalinowski J."/>
            <person name="Ruckert C."/>
        </authorList>
    </citation>
    <scope>NUCLEOTIDE SEQUENCE</scope>
    <source>
        <strain evidence="1">JCM 15759</strain>
    </source>
</reference>
<dbReference type="Proteomes" id="UP000656367">
    <property type="component" value="Unassembled WGS sequence"/>
</dbReference>
<protein>
    <submittedName>
        <fullName evidence="1">Uncharacterized protein</fullName>
    </submittedName>
</protein>
<sequence>MANMKRRQLLQYGGLGCSIALAGCFGGAPESRETPTEGASETPSVNETTFSIIRRQSGTQISSATVAFDGNQVVVDGTIWGSNGCKTADLTDISYDTSANKLSLSVGTTEMPDAGDMCTQAIMEIDYRATVTFENGLPDTVSISHDSGDGLNPVTTATP</sequence>
<gene>
    <name evidence="1" type="ORF">GCM10009006_21710</name>
</gene>
<dbReference type="PROSITE" id="PS51257">
    <property type="entry name" value="PROKAR_LIPOPROTEIN"/>
    <property type="match status" value="1"/>
</dbReference>
<reference evidence="1" key="2">
    <citation type="submission" date="2020-09" db="EMBL/GenBank/DDBJ databases">
        <authorList>
            <person name="Sun Q."/>
            <person name="Ohkuma M."/>
        </authorList>
    </citation>
    <scope>NUCLEOTIDE SEQUENCE</scope>
    <source>
        <strain evidence="1">JCM 15759</strain>
    </source>
</reference>
<comment type="caution">
    <text evidence="1">The sequence shown here is derived from an EMBL/GenBank/DDBJ whole genome shotgun (WGS) entry which is preliminary data.</text>
</comment>
<evidence type="ECO:0000313" key="1">
    <source>
        <dbReference type="EMBL" id="GGM40220.1"/>
    </source>
</evidence>
<organism evidence="1 2">
    <name type="scientific">Haloarcula argentinensis</name>
    <dbReference type="NCBI Taxonomy" id="43776"/>
    <lineage>
        <taxon>Archaea</taxon>
        <taxon>Methanobacteriati</taxon>
        <taxon>Methanobacteriota</taxon>
        <taxon>Stenosarchaea group</taxon>
        <taxon>Halobacteria</taxon>
        <taxon>Halobacteriales</taxon>
        <taxon>Haloarculaceae</taxon>
        <taxon>Haloarcula</taxon>
    </lineage>
</organism>
<proteinExistence type="predicted"/>
<accession>A0A830FE29</accession>
<name>A0A830FE29_HALAR</name>
<dbReference type="AlphaFoldDB" id="A0A830FE29"/>
<dbReference type="EMBL" id="BMON01000002">
    <property type="protein sequence ID" value="GGM40220.1"/>
    <property type="molecule type" value="Genomic_DNA"/>
</dbReference>